<dbReference type="AlphaFoldDB" id="B6JFC6"/>
<dbReference type="EMBL" id="CP002826">
    <property type="protein sequence ID" value="AEI06512.1"/>
    <property type="molecule type" value="Genomic_DNA"/>
</dbReference>
<dbReference type="eggNOG" id="ENOG50321WS">
    <property type="taxonomic scope" value="Bacteria"/>
</dbReference>
<evidence type="ECO:0000313" key="1">
    <source>
        <dbReference type="EMBL" id="AEI06512.1"/>
    </source>
</evidence>
<dbReference type="Proteomes" id="UP000007730">
    <property type="component" value="Chromosome"/>
</dbReference>
<evidence type="ECO:0000313" key="2">
    <source>
        <dbReference type="Proteomes" id="UP000007730"/>
    </source>
</evidence>
<dbReference type="RefSeq" id="WP_012563371.1">
    <property type="nucleotide sequence ID" value="NC_011386.1"/>
</dbReference>
<proteinExistence type="predicted"/>
<reference evidence="1" key="1">
    <citation type="journal article" date="2011" name="J. Bacteriol.">
        <title>Complete genome sequences of the chemolithoautotrophic Oligotropha carboxidovorans strains OM4 and OM5.</title>
        <authorList>
            <person name="Volland S."/>
            <person name="Rachinger M."/>
            <person name="Strittmatter A."/>
            <person name="Daniel R."/>
            <person name="Gottschalk G."/>
            <person name="Meyer O."/>
        </authorList>
    </citation>
    <scope>NUCLEOTIDE SEQUENCE [LARGE SCALE GENOMIC DNA]</scope>
    <source>
        <strain evidence="1">OM5</strain>
    </source>
</reference>
<dbReference type="KEGG" id="oca:OCAR_6232"/>
<name>B6JFC6_AFIC5</name>
<sequence length="91" mass="9665">MRVQTDFLKAPKVMAAFALVVFSALALTLLPGFAPSLEASEPAALARGDKLMVTSRACAEQDWPNISSACLRRTGKVPAPASVHVRVVSTR</sequence>
<accession>B6JFC6</accession>
<dbReference type="OrthoDB" id="8140909at2"/>
<protein>
    <submittedName>
        <fullName evidence="1">Uncharacterized protein</fullName>
    </submittedName>
</protein>
<organism evidence="1 2">
    <name type="scientific">Afipia carboxidovorans (strain ATCC 49405 / DSM 1227 / KCTC 32145 / OM5)</name>
    <name type="common">Oligotropha carboxidovorans</name>
    <dbReference type="NCBI Taxonomy" id="504832"/>
    <lineage>
        <taxon>Bacteria</taxon>
        <taxon>Pseudomonadati</taxon>
        <taxon>Pseudomonadota</taxon>
        <taxon>Alphaproteobacteria</taxon>
        <taxon>Hyphomicrobiales</taxon>
        <taxon>Nitrobacteraceae</taxon>
        <taxon>Afipia</taxon>
    </lineage>
</organism>
<keyword evidence="2" id="KW-1185">Reference proteome</keyword>
<gene>
    <name evidence="1" type="ordered locus">OCA5_c17980</name>
</gene>
<dbReference type="HOGENOM" id="CLU_187653_0_0_5"/>
<dbReference type="KEGG" id="ocg:OCA5_c17980"/>